<feature type="transmembrane region" description="Helical" evidence="1">
    <location>
        <begin position="51"/>
        <end position="74"/>
    </location>
</feature>
<dbReference type="EMBL" id="RBXO01000001">
    <property type="protein sequence ID" value="RKT53564.1"/>
    <property type="molecule type" value="Genomic_DNA"/>
</dbReference>
<dbReference type="Gene3D" id="3.40.50.10770">
    <property type="entry name" value="Hypothetical protein VC1899 like domain (Restriction endonuclease-like)"/>
    <property type="match status" value="1"/>
</dbReference>
<protein>
    <submittedName>
        <fullName evidence="2">CRISPR-associated protein Cas02710 family</fullName>
    </submittedName>
</protein>
<proteinExistence type="predicted"/>
<comment type="caution">
    <text evidence="2">The sequence shown here is derived from an EMBL/GenBank/DDBJ whole genome shotgun (WGS) entry which is preliminary data.</text>
</comment>
<accession>A0A495VWI3</accession>
<keyword evidence="1" id="KW-1133">Transmembrane helix</keyword>
<gene>
    <name evidence="2" type="ORF">C8E97_2132</name>
</gene>
<evidence type="ECO:0000313" key="2">
    <source>
        <dbReference type="EMBL" id="RKT53564.1"/>
    </source>
</evidence>
<evidence type="ECO:0000313" key="3">
    <source>
        <dbReference type="Proteomes" id="UP000282084"/>
    </source>
</evidence>
<evidence type="ECO:0000256" key="1">
    <source>
        <dbReference type="SAM" id="Phobius"/>
    </source>
</evidence>
<dbReference type="Proteomes" id="UP000282084">
    <property type="component" value="Unassembled WGS sequence"/>
</dbReference>
<reference evidence="2 3" key="1">
    <citation type="submission" date="2018-10" db="EMBL/GenBank/DDBJ databases">
        <title>Sequencing the genomes of 1000 actinobacteria strains.</title>
        <authorList>
            <person name="Klenk H.-P."/>
        </authorList>
    </citation>
    <scope>NUCLEOTIDE SEQUENCE [LARGE SCALE GENOMIC DNA]</scope>
    <source>
        <strain evidence="2 3">DSM 43800</strain>
    </source>
</reference>
<dbReference type="AlphaFoldDB" id="A0A495VWI3"/>
<keyword evidence="3" id="KW-1185">Reference proteome</keyword>
<sequence>MRVLIWAGDRIFGARRHLESVFVAVLLIPVVPDLFVDWLGDPGRPQHNGVLRVLAVITVFTLAVLIGVASNAWVRRRGERARRPFTPLPAADVLVLPISARSNPYLRNQRRDRAPEVPEFLCEESTPKTVVGILTPRTAPMADGVATELAADGIAFQPALIDDAHSPVAAVEDCDKVLDQLRALGVPADRVLIDVTGGSVPLTLAMMRVAGILGARCVYVSADVDSDGRRVPYSQRGHAFDPRAITGDA</sequence>
<feature type="transmembrane region" description="Helical" evidence="1">
    <location>
        <begin position="21"/>
        <end position="39"/>
    </location>
</feature>
<name>A0A495VWI3_9PSEU</name>
<keyword evidence="1" id="KW-0472">Membrane</keyword>
<dbReference type="RefSeq" id="WP_170211732.1">
    <property type="nucleotide sequence ID" value="NZ_RBXO01000001.1"/>
</dbReference>
<organism evidence="2 3">
    <name type="scientific">Saccharothrix australiensis</name>
    <dbReference type="NCBI Taxonomy" id="2072"/>
    <lineage>
        <taxon>Bacteria</taxon>
        <taxon>Bacillati</taxon>
        <taxon>Actinomycetota</taxon>
        <taxon>Actinomycetes</taxon>
        <taxon>Pseudonocardiales</taxon>
        <taxon>Pseudonocardiaceae</taxon>
        <taxon>Saccharothrix</taxon>
    </lineage>
</organism>
<keyword evidence="1" id="KW-0812">Transmembrane</keyword>